<dbReference type="SUPFAM" id="SSF55729">
    <property type="entry name" value="Acyl-CoA N-acyltransferases (Nat)"/>
    <property type="match status" value="1"/>
</dbReference>
<feature type="domain" description="N-acetyltransferase" evidence="1">
    <location>
        <begin position="7"/>
        <end position="175"/>
    </location>
</feature>
<evidence type="ECO:0000313" key="2">
    <source>
        <dbReference type="EMBL" id="QTN35892.1"/>
    </source>
</evidence>
<evidence type="ECO:0000259" key="1">
    <source>
        <dbReference type="PROSITE" id="PS51186"/>
    </source>
</evidence>
<dbReference type="Proteomes" id="UP000665026">
    <property type="component" value="Chromosome"/>
</dbReference>
<protein>
    <submittedName>
        <fullName evidence="2">GNAT family N-acetyltransferase</fullName>
    </submittedName>
</protein>
<dbReference type="EMBL" id="CP060010">
    <property type="protein sequence ID" value="QTN35892.1"/>
    <property type="molecule type" value="Genomic_DNA"/>
</dbReference>
<name>A0A975I7D4_9RHOB</name>
<organism evidence="2 3">
    <name type="scientific">Cognatishimia activa</name>
    <dbReference type="NCBI Taxonomy" id="1715691"/>
    <lineage>
        <taxon>Bacteria</taxon>
        <taxon>Pseudomonadati</taxon>
        <taxon>Pseudomonadota</taxon>
        <taxon>Alphaproteobacteria</taxon>
        <taxon>Rhodobacterales</taxon>
        <taxon>Paracoccaceae</taxon>
        <taxon>Cognatishimia</taxon>
    </lineage>
</organism>
<dbReference type="AlphaFoldDB" id="A0A975I7D4"/>
<dbReference type="InterPro" id="IPR000182">
    <property type="entry name" value="GNAT_dom"/>
</dbReference>
<dbReference type="KEGG" id="cact:HZ995_15730"/>
<reference evidence="2" key="1">
    <citation type="submission" date="2020-07" db="EMBL/GenBank/DDBJ databases">
        <title>Genome sequences of bacteria associated with the marine, planktonic diatom Thalassiosira profunda strain ECT2AJA-044.</title>
        <authorList>
            <person name="Gargas C.B."/>
            <person name="Roberts W.R."/>
            <person name="Alverson A.J."/>
        </authorList>
    </citation>
    <scope>NUCLEOTIDE SEQUENCE</scope>
    <source>
        <strain evidence="2">ECT2AJA-044</strain>
    </source>
</reference>
<dbReference type="PROSITE" id="PS51186">
    <property type="entry name" value="GNAT"/>
    <property type="match status" value="1"/>
</dbReference>
<evidence type="ECO:0000313" key="3">
    <source>
        <dbReference type="Proteomes" id="UP000665026"/>
    </source>
</evidence>
<dbReference type="Pfam" id="PF13302">
    <property type="entry name" value="Acetyltransf_3"/>
    <property type="match status" value="1"/>
</dbReference>
<dbReference type="GO" id="GO:0016747">
    <property type="term" value="F:acyltransferase activity, transferring groups other than amino-acyl groups"/>
    <property type="evidence" value="ECO:0007669"/>
    <property type="project" value="InterPro"/>
</dbReference>
<dbReference type="Gene3D" id="3.40.630.30">
    <property type="match status" value="1"/>
</dbReference>
<sequence length="183" mass="20842">MIETDRLILRPFEPRDLDAYAAMNADPQVMRFYPMTYSREKSADSMAKCQESWETQGFGFSAVTDKEGVFLGLCGLSLFSAASPFSPQVEIGWRLTPAAWGKGYASEAAKGWLKFGFEEKGLDQIVSFTAVPNEPSAKVMKRIGMTRHEAWDFDMPFLPKEHWLAAHIVYRMTREDYFKGESR</sequence>
<dbReference type="PANTHER" id="PTHR43792:SF1">
    <property type="entry name" value="N-ACETYLTRANSFERASE DOMAIN-CONTAINING PROTEIN"/>
    <property type="match status" value="1"/>
</dbReference>
<gene>
    <name evidence="2" type="ORF">HZ995_15730</name>
</gene>
<dbReference type="InterPro" id="IPR051531">
    <property type="entry name" value="N-acetyltransferase"/>
</dbReference>
<dbReference type="InterPro" id="IPR016181">
    <property type="entry name" value="Acyl_CoA_acyltransferase"/>
</dbReference>
<proteinExistence type="predicted"/>
<dbReference type="RefSeq" id="WP_209356594.1">
    <property type="nucleotide sequence ID" value="NZ_CP060010.1"/>
</dbReference>
<dbReference type="PANTHER" id="PTHR43792">
    <property type="entry name" value="GNAT FAMILY, PUTATIVE (AFU_ORTHOLOGUE AFUA_3G00765)-RELATED-RELATED"/>
    <property type="match status" value="1"/>
</dbReference>
<accession>A0A975I7D4</accession>